<accession>A0A412KKC8</accession>
<evidence type="ECO:0000256" key="6">
    <source>
        <dbReference type="ARBA" id="ARBA00023288"/>
    </source>
</evidence>
<evidence type="ECO:0000256" key="1">
    <source>
        <dbReference type="ARBA" id="ARBA00004635"/>
    </source>
</evidence>
<dbReference type="Gene3D" id="3.40.190.10">
    <property type="entry name" value="Periplasmic binding protein-like II"/>
    <property type="match status" value="2"/>
</dbReference>
<organism evidence="9 12">
    <name type="scientific">Dorea formicigenerans</name>
    <dbReference type="NCBI Taxonomy" id="39486"/>
    <lineage>
        <taxon>Bacteria</taxon>
        <taxon>Bacillati</taxon>
        <taxon>Bacillota</taxon>
        <taxon>Clostridia</taxon>
        <taxon>Lachnospirales</taxon>
        <taxon>Lachnospiraceae</taxon>
        <taxon>Dorea</taxon>
    </lineage>
</organism>
<name>A0A412KKC8_9FIRM</name>
<gene>
    <name evidence="10" type="ORF">DW924_01035</name>
    <name evidence="9" type="ORF">DWX78_11540</name>
</gene>
<comment type="subcellular location">
    <subcellularLocation>
        <location evidence="1">Membrane</location>
        <topology evidence="1">Lipid-anchor</topology>
    </subcellularLocation>
</comment>
<dbReference type="AlphaFoldDB" id="A0A412KKC8"/>
<sequence>MKRKGIITSLLVMTMTGALLAGCGGKTSNSGKTEEKESTEKTESTEPEKTDIKLGITAGFTDFTDYIPDMMKEWGYNVEIVTLDDPVVADNALVEGSIDASYHQHLPYLEAYNKSNGTNLHACEPYIMSSMDSIVSLKYSSVDEVPDGATIAVANDDSNLSVNLEDLQELGWIKLKDIPEDSYYTLFDIEENKKNLNFLEVDMSSRAAALQDEADLAMIFYTNTGAAKYGYHLLKIFDENIAYPQVVAVRDEDKDSQWVKDLMKAFTSDEQVERINEKNQPDVCWKILFE</sequence>
<keyword evidence="5" id="KW-0564">Palmitate</keyword>
<dbReference type="PANTHER" id="PTHR30429">
    <property type="entry name" value="D-METHIONINE-BINDING LIPOPROTEIN METQ"/>
    <property type="match status" value="1"/>
</dbReference>
<keyword evidence="4" id="KW-0472">Membrane</keyword>
<dbReference type="EMBL" id="QSFS01000001">
    <property type="protein sequence ID" value="RHA72661.1"/>
    <property type="molecule type" value="Genomic_DNA"/>
</dbReference>
<evidence type="ECO:0000256" key="2">
    <source>
        <dbReference type="ARBA" id="ARBA00008973"/>
    </source>
</evidence>
<feature type="compositionally biased region" description="Basic and acidic residues" evidence="7">
    <location>
        <begin position="32"/>
        <end position="50"/>
    </location>
</feature>
<feature type="chain" id="PRO_5038236701" description="Metal ABC transporter substrate-binding protein" evidence="8">
    <location>
        <begin position="22"/>
        <end position="290"/>
    </location>
</feature>
<evidence type="ECO:0000313" key="12">
    <source>
        <dbReference type="Proteomes" id="UP000285981"/>
    </source>
</evidence>
<keyword evidence="6" id="KW-0449">Lipoprotein</keyword>
<dbReference type="EMBL" id="QRVU01000061">
    <property type="protein sequence ID" value="RGS69229.1"/>
    <property type="molecule type" value="Genomic_DNA"/>
</dbReference>
<protein>
    <recommendedName>
        <fullName evidence="13">Metal ABC transporter substrate-binding protein</fullName>
    </recommendedName>
</protein>
<evidence type="ECO:0000256" key="3">
    <source>
        <dbReference type="ARBA" id="ARBA00022729"/>
    </source>
</evidence>
<dbReference type="PROSITE" id="PS51257">
    <property type="entry name" value="PROKAR_LIPOPROTEIN"/>
    <property type="match status" value="1"/>
</dbReference>
<feature type="signal peptide" evidence="8">
    <location>
        <begin position="1"/>
        <end position="21"/>
    </location>
</feature>
<evidence type="ECO:0000256" key="4">
    <source>
        <dbReference type="ARBA" id="ARBA00023136"/>
    </source>
</evidence>
<evidence type="ECO:0000256" key="5">
    <source>
        <dbReference type="ARBA" id="ARBA00023139"/>
    </source>
</evidence>
<dbReference type="Pfam" id="PF03180">
    <property type="entry name" value="Lipoprotein_9"/>
    <property type="match status" value="1"/>
</dbReference>
<dbReference type="PANTHER" id="PTHR30429:SF0">
    <property type="entry name" value="METHIONINE-BINDING LIPOPROTEIN METQ"/>
    <property type="match status" value="1"/>
</dbReference>
<evidence type="ECO:0000313" key="11">
    <source>
        <dbReference type="Proteomes" id="UP000285642"/>
    </source>
</evidence>
<evidence type="ECO:0000256" key="7">
    <source>
        <dbReference type="SAM" id="MobiDB-lite"/>
    </source>
</evidence>
<evidence type="ECO:0000313" key="9">
    <source>
        <dbReference type="EMBL" id="RGS69229.1"/>
    </source>
</evidence>
<dbReference type="RefSeq" id="WP_118363853.1">
    <property type="nucleotide sequence ID" value="NZ_QSFS01000001.1"/>
</dbReference>
<proteinExistence type="inferred from homology"/>
<comment type="similarity">
    <text evidence="2">Belongs to the NlpA lipoprotein family.</text>
</comment>
<dbReference type="Proteomes" id="UP000285981">
    <property type="component" value="Unassembled WGS sequence"/>
</dbReference>
<evidence type="ECO:0000313" key="10">
    <source>
        <dbReference type="EMBL" id="RHA72661.1"/>
    </source>
</evidence>
<dbReference type="InterPro" id="IPR004872">
    <property type="entry name" value="Lipoprotein_NlpA"/>
</dbReference>
<dbReference type="Proteomes" id="UP000285642">
    <property type="component" value="Unassembled WGS sequence"/>
</dbReference>
<evidence type="ECO:0008006" key="13">
    <source>
        <dbReference type="Google" id="ProtNLM"/>
    </source>
</evidence>
<evidence type="ECO:0000256" key="8">
    <source>
        <dbReference type="SAM" id="SignalP"/>
    </source>
</evidence>
<keyword evidence="3 8" id="KW-0732">Signal</keyword>
<feature type="region of interest" description="Disordered" evidence="7">
    <location>
        <begin position="24"/>
        <end position="50"/>
    </location>
</feature>
<reference evidence="11 12" key="1">
    <citation type="submission" date="2018-08" db="EMBL/GenBank/DDBJ databases">
        <title>A genome reference for cultivated species of the human gut microbiota.</title>
        <authorList>
            <person name="Zou Y."/>
            <person name="Xue W."/>
            <person name="Luo G."/>
        </authorList>
    </citation>
    <scope>NUCLEOTIDE SEQUENCE [LARGE SCALE GENOMIC DNA]</scope>
    <source>
        <strain evidence="9 12">AF21-25</strain>
        <strain evidence="10 11">AM42-8</strain>
    </source>
</reference>
<comment type="caution">
    <text evidence="9">The sequence shown here is derived from an EMBL/GenBank/DDBJ whole genome shotgun (WGS) entry which is preliminary data.</text>
</comment>
<dbReference type="SUPFAM" id="SSF53850">
    <property type="entry name" value="Periplasmic binding protein-like II"/>
    <property type="match status" value="1"/>
</dbReference>
<dbReference type="GO" id="GO:0016020">
    <property type="term" value="C:membrane"/>
    <property type="evidence" value="ECO:0007669"/>
    <property type="project" value="UniProtKB-SubCell"/>
</dbReference>